<keyword evidence="2" id="KW-0732">Signal</keyword>
<keyword evidence="4" id="KW-1185">Reference proteome</keyword>
<evidence type="ECO:0000313" key="3">
    <source>
        <dbReference type="EMBL" id="GCE41939.1"/>
    </source>
</evidence>
<dbReference type="EMBL" id="BHYM01000047">
    <property type="protein sequence ID" value="GCE41939.1"/>
    <property type="molecule type" value="Genomic_DNA"/>
</dbReference>
<comment type="caution">
    <text evidence="3">The sequence shown here is derived from an EMBL/GenBank/DDBJ whole genome shotgun (WGS) entry which is preliminary data.</text>
</comment>
<sequence length="77" mass="7896">MKSVVTKAVATGGIALAALGIGAGVASADPVGHNPVPAQQQQAPQPPQQQHAPQQQQQAPAPSPHGFWFFGTWVPLP</sequence>
<dbReference type="Proteomes" id="UP000287519">
    <property type="component" value="Unassembled WGS sequence"/>
</dbReference>
<dbReference type="AlphaFoldDB" id="A0A402CEF1"/>
<accession>A0A402CEF1</accession>
<dbReference type="RefSeq" id="WP_124393957.1">
    <property type="nucleotide sequence ID" value="NZ_BHYM01000047.1"/>
</dbReference>
<proteinExistence type="predicted"/>
<evidence type="ECO:0000256" key="1">
    <source>
        <dbReference type="SAM" id="MobiDB-lite"/>
    </source>
</evidence>
<name>A0A402CEF1_RHOWR</name>
<evidence type="ECO:0000256" key="2">
    <source>
        <dbReference type="SAM" id="SignalP"/>
    </source>
</evidence>
<feature type="region of interest" description="Disordered" evidence="1">
    <location>
        <begin position="26"/>
        <end position="67"/>
    </location>
</feature>
<evidence type="ECO:0000313" key="4">
    <source>
        <dbReference type="Proteomes" id="UP000287519"/>
    </source>
</evidence>
<reference evidence="3 4" key="1">
    <citation type="submission" date="2018-11" db="EMBL/GenBank/DDBJ databases">
        <title>Microbial catabolism of amino acid.</title>
        <authorList>
            <person name="Hibi M."/>
            <person name="Ogawa J."/>
        </authorList>
    </citation>
    <scope>NUCLEOTIDE SEQUENCE [LARGE SCALE GENOMIC DNA]</scope>
    <source>
        <strain evidence="3 4">C31-06</strain>
    </source>
</reference>
<feature type="compositionally biased region" description="Low complexity" evidence="1">
    <location>
        <begin position="37"/>
        <end position="60"/>
    </location>
</feature>
<protein>
    <submittedName>
        <fullName evidence="3">Uncharacterized protein</fullName>
    </submittedName>
</protein>
<feature type="signal peptide" evidence="2">
    <location>
        <begin position="1"/>
        <end position="28"/>
    </location>
</feature>
<organism evidence="3 4">
    <name type="scientific">Rhodococcus wratislaviensis</name>
    <name type="common">Tsukamurella wratislaviensis</name>
    <dbReference type="NCBI Taxonomy" id="44752"/>
    <lineage>
        <taxon>Bacteria</taxon>
        <taxon>Bacillati</taxon>
        <taxon>Actinomycetota</taxon>
        <taxon>Actinomycetes</taxon>
        <taxon>Mycobacteriales</taxon>
        <taxon>Nocardiaceae</taxon>
        <taxon>Rhodococcus</taxon>
    </lineage>
</organism>
<gene>
    <name evidence="3" type="ORF">Rhow_005598</name>
</gene>
<feature type="chain" id="PRO_5019025440" evidence="2">
    <location>
        <begin position="29"/>
        <end position="77"/>
    </location>
</feature>